<dbReference type="AlphaFoldDB" id="A0A9J6P540"/>
<organism evidence="1 2">
    <name type="scientific">Oceanirhabdus seepicola</name>
    <dbReference type="NCBI Taxonomy" id="2828781"/>
    <lineage>
        <taxon>Bacteria</taxon>
        <taxon>Bacillati</taxon>
        <taxon>Bacillota</taxon>
        <taxon>Clostridia</taxon>
        <taxon>Eubacteriales</taxon>
        <taxon>Clostridiaceae</taxon>
        <taxon>Oceanirhabdus</taxon>
    </lineage>
</organism>
<name>A0A9J6P540_9CLOT</name>
<dbReference type="EMBL" id="JAGSOJ010000003">
    <property type="protein sequence ID" value="MCM1991262.1"/>
    <property type="molecule type" value="Genomic_DNA"/>
</dbReference>
<gene>
    <name evidence="1" type="ORF">KDK92_16120</name>
</gene>
<dbReference type="RefSeq" id="WP_250860368.1">
    <property type="nucleotide sequence ID" value="NZ_JAGSOJ010000003.1"/>
</dbReference>
<dbReference type="Proteomes" id="UP001056429">
    <property type="component" value="Unassembled WGS sequence"/>
</dbReference>
<keyword evidence="2" id="KW-1185">Reference proteome</keyword>
<reference evidence="1" key="1">
    <citation type="journal article" date="2021" name="mSystems">
        <title>Bacteria and Archaea Synergistically Convert Glycine Betaine to Biogenic Methane in the Formosa Cold Seep of the South China Sea.</title>
        <authorList>
            <person name="Li L."/>
            <person name="Zhang W."/>
            <person name="Zhang S."/>
            <person name="Song L."/>
            <person name="Sun Q."/>
            <person name="Zhang H."/>
            <person name="Xiang H."/>
            <person name="Dong X."/>
        </authorList>
    </citation>
    <scope>NUCLEOTIDE SEQUENCE</scope>
    <source>
        <strain evidence="1">ZWT</strain>
    </source>
</reference>
<sequence length="59" mass="6972">MIDIGQKITLTISKSRKRINGKVIYKNKFYFIVQDINTNEKESFHWNDIKTKAIEIIEG</sequence>
<evidence type="ECO:0000313" key="1">
    <source>
        <dbReference type="EMBL" id="MCM1991262.1"/>
    </source>
</evidence>
<accession>A0A9J6P540</accession>
<reference evidence="1" key="2">
    <citation type="submission" date="2021-04" db="EMBL/GenBank/DDBJ databases">
        <authorList>
            <person name="Dong X."/>
        </authorList>
    </citation>
    <scope>NUCLEOTIDE SEQUENCE</scope>
    <source>
        <strain evidence="1">ZWT</strain>
    </source>
</reference>
<proteinExistence type="predicted"/>
<comment type="caution">
    <text evidence="1">The sequence shown here is derived from an EMBL/GenBank/DDBJ whole genome shotgun (WGS) entry which is preliminary data.</text>
</comment>
<protein>
    <submittedName>
        <fullName evidence="1">Uncharacterized protein</fullName>
    </submittedName>
</protein>
<evidence type="ECO:0000313" key="2">
    <source>
        <dbReference type="Proteomes" id="UP001056429"/>
    </source>
</evidence>